<evidence type="ECO:0000256" key="8">
    <source>
        <dbReference type="ARBA" id="ARBA00023242"/>
    </source>
</evidence>
<dbReference type="AlphaFoldDB" id="A0A8C7FMG6"/>
<dbReference type="Gene3D" id="1.20.120.850">
    <property type="entry name" value="SWI2/SNF2 ATPases, N-terminal domain"/>
    <property type="match status" value="1"/>
</dbReference>
<feature type="compositionally biased region" description="Low complexity" evidence="9">
    <location>
        <begin position="36"/>
        <end position="45"/>
    </location>
</feature>
<dbReference type="GO" id="GO:0042393">
    <property type="term" value="F:histone binding"/>
    <property type="evidence" value="ECO:0007669"/>
    <property type="project" value="TreeGrafter"/>
</dbReference>
<evidence type="ECO:0000313" key="13">
    <source>
        <dbReference type="Proteomes" id="UP000694557"/>
    </source>
</evidence>
<feature type="region of interest" description="Disordered" evidence="9">
    <location>
        <begin position="35"/>
        <end position="94"/>
    </location>
</feature>
<dbReference type="Ensembl" id="ENSOKIT00005032155.1">
    <property type="protein sequence ID" value="ENSOKIP00005030419.1"/>
    <property type="gene ID" value="ENSOKIG00005012880.1"/>
</dbReference>
<evidence type="ECO:0000259" key="10">
    <source>
        <dbReference type="PROSITE" id="PS51192"/>
    </source>
</evidence>
<dbReference type="GO" id="GO:0003677">
    <property type="term" value="F:DNA binding"/>
    <property type="evidence" value="ECO:0007669"/>
    <property type="project" value="UniProtKB-KW"/>
</dbReference>
<evidence type="ECO:0000256" key="7">
    <source>
        <dbReference type="ARBA" id="ARBA00023125"/>
    </source>
</evidence>
<feature type="compositionally biased region" description="Low complexity" evidence="9">
    <location>
        <begin position="76"/>
        <end position="89"/>
    </location>
</feature>
<feature type="domain" description="HSA" evidence="11">
    <location>
        <begin position="133"/>
        <end position="205"/>
    </location>
</feature>
<dbReference type="InterPro" id="IPR014001">
    <property type="entry name" value="Helicase_ATP-bd"/>
</dbReference>
<dbReference type="SMART" id="SM00487">
    <property type="entry name" value="DEXDc"/>
    <property type="match status" value="1"/>
</dbReference>
<dbReference type="GO" id="GO:0016887">
    <property type="term" value="F:ATP hydrolysis activity"/>
    <property type="evidence" value="ECO:0007669"/>
    <property type="project" value="TreeGrafter"/>
</dbReference>
<gene>
    <name evidence="12" type="primary">srcap</name>
</gene>
<dbReference type="PROSITE" id="PS51204">
    <property type="entry name" value="HSA"/>
    <property type="match status" value="1"/>
</dbReference>
<keyword evidence="7" id="KW-0238">DNA-binding</keyword>
<dbReference type="GO" id="GO:0005524">
    <property type="term" value="F:ATP binding"/>
    <property type="evidence" value="ECO:0007669"/>
    <property type="project" value="UniProtKB-KW"/>
</dbReference>
<feature type="compositionally biased region" description="Acidic residues" evidence="9">
    <location>
        <begin position="426"/>
        <end position="437"/>
    </location>
</feature>
<dbReference type="GO" id="GO:0006338">
    <property type="term" value="P:chromatin remodeling"/>
    <property type="evidence" value="ECO:0007669"/>
    <property type="project" value="TreeGrafter"/>
</dbReference>
<keyword evidence="4" id="KW-0347">Helicase</keyword>
<dbReference type="Proteomes" id="UP000694557">
    <property type="component" value="Unassembled WGS sequence"/>
</dbReference>
<dbReference type="FunFam" id="1.20.120.850:FF:000012">
    <property type="entry name" value="protein PHOTOPERIOD-INDEPENDENT EARLY FLOWERING 1 isoform X3"/>
    <property type="match status" value="1"/>
</dbReference>
<accession>A0A8C7FMG6</accession>
<evidence type="ECO:0000256" key="5">
    <source>
        <dbReference type="ARBA" id="ARBA00022840"/>
    </source>
</evidence>
<evidence type="ECO:0000256" key="3">
    <source>
        <dbReference type="ARBA" id="ARBA00022801"/>
    </source>
</evidence>
<feature type="region of interest" description="Disordered" evidence="9">
    <location>
        <begin position="263"/>
        <end position="317"/>
    </location>
</feature>
<keyword evidence="3" id="KW-0378">Hydrolase</keyword>
<keyword evidence="8" id="KW-0539">Nucleus</keyword>
<dbReference type="Gene3D" id="3.40.50.10810">
    <property type="entry name" value="Tandem AAA-ATPase domain"/>
    <property type="match status" value="1"/>
</dbReference>
<name>A0A8C7FMG6_ONCKI</name>
<dbReference type="Pfam" id="PF00176">
    <property type="entry name" value="SNF2-rel_dom"/>
    <property type="match status" value="1"/>
</dbReference>
<evidence type="ECO:0000256" key="2">
    <source>
        <dbReference type="ARBA" id="ARBA00022741"/>
    </source>
</evidence>
<keyword evidence="5" id="KW-0067">ATP-binding</keyword>
<sequence length="839" mass="95740">MVTHSPAESKHEQRQSRPDRKALFSKVRQWIADRVTPSSSPFSPCSSPPSPSPSSSSDWTPSTTPLALRGPRGRFLSPPSMGLGGSSPSDPVTPYRPRMERHADMAELAKHEAEIEGRTLALKREGFWSIKRLTRLTEPLRPKVHWDYLCEEMQWLSADFAQERRWKRGVARKVVRMVMRHHEELRQKEEKAKRDEHAKIRRVASNVAKEVRAFWGSVEKVVQYKQQSRLEEKRKKALDLQLDFIVGQTEKYSDLLSQALETAPAGNSEPAPSPPKKSLPPAVDEDDFEPPCGEEEDDEETIDVEEAQDGNDAETQRREMELLRQEGTMSLAELLSTLKRPHSQVVVHCSMDNLAVSIGVIICDMTVEELLEKYKGAYASDFEEPSASASPASTEESENSGDEEEESEEEESDVESNTTSSGTVSDIEEEDSEEDECGEGMEILLKEGDHSPPLPSGPRPKKEISHIAATAESLQPKGYTLATTKVKTPIPFLLVGQLREYQHIGLDWLVTMYEKKLNGILADEMGLGKTIQTIALLAHLACEKSNWGPHLIIVPTSVMLNWEMELKRWCPGFKILTYYGSQKERKLKRQGWTKPNAFHVCITSYKLVLQDHQAFRRKSWRYLILDEAQNIKNFKSQRWQSLLNFNSQRRLLLTGTPLQNSLMELWSLMHFLMPHVFQSHREFKEWFSNPLTGMIEGSQEYNEGLVKRLHKVLRPFLLRRIKVDVEKQMPKKYEHVVRCRLSKRQRFLYDDFMAQASTRETLASGHFMSVINILMQLRKVCNHPNLFDPRPIHSPFITKPIVFHTASLVQRALDVSPFKVTAPTAPWGCGVSLELCSLI</sequence>
<dbReference type="InterPro" id="IPR000330">
    <property type="entry name" value="SNF2_N"/>
</dbReference>
<feature type="region of interest" description="Disordered" evidence="9">
    <location>
        <begin position="382"/>
        <end position="437"/>
    </location>
</feature>
<keyword evidence="6" id="KW-0156">Chromatin regulator</keyword>
<feature type="domain" description="Helicase ATP-binding" evidence="10">
    <location>
        <begin position="510"/>
        <end position="675"/>
    </location>
</feature>
<keyword evidence="13" id="KW-1185">Reference proteome</keyword>
<dbReference type="InterPro" id="IPR050520">
    <property type="entry name" value="INO80/SWR1_helicase"/>
</dbReference>
<evidence type="ECO:0000259" key="11">
    <source>
        <dbReference type="PROSITE" id="PS51204"/>
    </source>
</evidence>
<dbReference type="PANTHER" id="PTHR45685:SF1">
    <property type="entry name" value="HELICASE SRCAP"/>
    <property type="match status" value="1"/>
</dbReference>
<evidence type="ECO:0000256" key="1">
    <source>
        <dbReference type="ARBA" id="ARBA00004123"/>
    </source>
</evidence>
<feature type="compositionally biased region" description="Acidic residues" evidence="9">
    <location>
        <begin position="283"/>
        <end position="312"/>
    </location>
</feature>
<evidence type="ECO:0000256" key="6">
    <source>
        <dbReference type="ARBA" id="ARBA00022853"/>
    </source>
</evidence>
<comment type="subcellular location">
    <subcellularLocation>
        <location evidence="1">Nucleus</location>
    </subcellularLocation>
</comment>
<feature type="compositionally biased region" description="Low complexity" evidence="9">
    <location>
        <begin position="53"/>
        <end position="65"/>
    </location>
</feature>
<reference evidence="12" key="2">
    <citation type="submission" date="2025-09" db="UniProtKB">
        <authorList>
            <consortium name="Ensembl"/>
        </authorList>
    </citation>
    <scope>IDENTIFICATION</scope>
</reference>
<evidence type="ECO:0000256" key="9">
    <source>
        <dbReference type="SAM" id="MobiDB-lite"/>
    </source>
</evidence>
<dbReference type="GeneTree" id="ENSGT00940000157457"/>
<dbReference type="PANTHER" id="PTHR45685">
    <property type="entry name" value="HELICASE SRCAP-RELATED"/>
    <property type="match status" value="1"/>
</dbReference>
<dbReference type="InterPro" id="IPR027417">
    <property type="entry name" value="P-loop_NTPase"/>
</dbReference>
<dbReference type="InterPro" id="IPR038718">
    <property type="entry name" value="SNF2-like_sf"/>
</dbReference>
<protein>
    <submittedName>
        <fullName evidence="12">Snf2-related CREBBP activator protein</fullName>
    </submittedName>
</protein>
<evidence type="ECO:0000313" key="12">
    <source>
        <dbReference type="Ensembl" id="ENSOKIP00005030419.1"/>
    </source>
</evidence>
<organism evidence="12 13">
    <name type="scientific">Oncorhynchus kisutch</name>
    <name type="common">Coho salmon</name>
    <name type="synonym">Salmo kisutch</name>
    <dbReference type="NCBI Taxonomy" id="8019"/>
    <lineage>
        <taxon>Eukaryota</taxon>
        <taxon>Metazoa</taxon>
        <taxon>Chordata</taxon>
        <taxon>Craniata</taxon>
        <taxon>Vertebrata</taxon>
        <taxon>Euteleostomi</taxon>
        <taxon>Actinopterygii</taxon>
        <taxon>Neopterygii</taxon>
        <taxon>Teleostei</taxon>
        <taxon>Protacanthopterygii</taxon>
        <taxon>Salmoniformes</taxon>
        <taxon>Salmonidae</taxon>
        <taxon>Salmoninae</taxon>
        <taxon>Oncorhynchus</taxon>
    </lineage>
</organism>
<dbReference type="FunFam" id="3.40.50.10810:FF:000005">
    <property type="entry name" value="Photoperiod-independent early flowering 1"/>
    <property type="match status" value="1"/>
</dbReference>
<dbReference type="GO" id="GO:0004386">
    <property type="term" value="F:helicase activity"/>
    <property type="evidence" value="ECO:0007669"/>
    <property type="project" value="UniProtKB-KW"/>
</dbReference>
<proteinExistence type="predicted"/>
<dbReference type="CDD" id="cd18003">
    <property type="entry name" value="DEXQc_SRCAP"/>
    <property type="match status" value="1"/>
</dbReference>
<evidence type="ECO:0000256" key="4">
    <source>
        <dbReference type="ARBA" id="ARBA00022806"/>
    </source>
</evidence>
<feature type="compositionally biased region" description="Acidic residues" evidence="9">
    <location>
        <begin position="395"/>
        <end position="414"/>
    </location>
</feature>
<dbReference type="PROSITE" id="PS51192">
    <property type="entry name" value="HELICASE_ATP_BIND_1"/>
    <property type="match status" value="1"/>
</dbReference>
<dbReference type="SUPFAM" id="SSF52540">
    <property type="entry name" value="P-loop containing nucleoside triphosphate hydrolases"/>
    <property type="match status" value="2"/>
</dbReference>
<keyword evidence="2" id="KW-0547">Nucleotide-binding</keyword>
<feature type="region of interest" description="Disordered" evidence="9">
    <location>
        <begin position="1"/>
        <end position="22"/>
    </location>
</feature>
<feature type="compositionally biased region" description="Basic and acidic residues" evidence="9">
    <location>
        <begin position="7"/>
        <end position="22"/>
    </location>
</feature>
<reference evidence="12" key="1">
    <citation type="submission" date="2025-08" db="UniProtKB">
        <authorList>
            <consortium name="Ensembl"/>
        </authorList>
    </citation>
    <scope>IDENTIFICATION</scope>
</reference>
<dbReference type="GO" id="GO:0000812">
    <property type="term" value="C:Swr1 complex"/>
    <property type="evidence" value="ECO:0007669"/>
    <property type="project" value="TreeGrafter"/>
</dbReference>
<dbReference type="InterPro" id="IPR014012">
    <property type="entry name" value="HSA_dom"/>
</dbReference>
<dbReference type="SMART" id="SM00573">
    <property type="entry name" value="HSA"/>
    <property type="match status" value="1"/>
</dbReference>
<dbReference type="Pfam" id="PF07529">
    <property type="entry name" value="HSA"/>
    <property type="match status" value="1"/>
</dbReference>
<feature type="compositionally biased region" description="Low complexity" evidence="9">
    <location>
        <begin position="385"/>
        <end position="394"/>
    </location>
</feature>